<evidence type="ECO:0000256" key="5">
    <source>
        <dbReference type="ARBA" id="ARBA00048200"/>
    </source>
</evidence>
<keyword evidence="6 8" id="KW-0560">Oxidoreductase</keyword>
<evidence type="ECO:0000259" key="7">
    <source>
        <dbReference type="Pfam" id="PF04321"/>
    </source>
</evidence>
<dbReference type="Gene3D" id="3.40.50.720">
    <property type="entry name" value="NAD(P)-binding Rossmann-like Domain"/>
    <property type="match status" value="1"/>
</dbReference>
<evidence type="ECO:0000256" key="3">
    <source>
        <dbReference type="ARBA" id="ARBA00012929"/>
    </source>
</evidence>
<dbReference type="GO" id="GO:0008831">
    <property type="term" value="F:dTDP-4-dehydrorhamnose reductase activity"/>
    <property type="evidence" value="ECO:0007669"/>
    <property type="project" value="UniProtKB-EC"/>
</dbReference>
<dbReference type="SUPFAM" id="SSF51735">
    <property type="entry name" value="NAD(P)-binding Rossmann-fold domains"/>
    <property type="match status" value="1"/>
</dbReference>
<accession>A0A9N8MNL4</accession>
<sequence length="300" mass="32317">MKILVTGATGQVGWELCRSLAPLGQIQALSRDQADLARPETLAKIVRDSQPDVVVNAAAYTAVDAAETEPTLARVINADAVGELANATQRIGGLFVHYSTDYVFDGNNSGAYLESDPTCPVNAYGESKLLGEQAVANAGGDWLTFRTTWVFASRGKNFLRTMLRLASQREELRVVSDQFGAPTWARSIADGTAHAVHAAVRERGNGAFKSGIYHMTSAGQTSWHGFADAAVSAWRSVEGSAPLEVRRIVPIDTGAYPLPAKRPVNSVLNNDALKARFGIELPDWRYAVDLCVRDLLSVNS</sequence>
<dbReference type="AlphaFoldDB" id="A0A9N8MNL4"/>
<dbReference type="Pfam" id="PF04321">
    <property type="entry name" value="RmlD_sub_bind"/>
    <property type="match status" value="1"/>
</dbReference>
<evidence type="ECO:0000256" key="4">
    <source>
        <dbReference type="ARBA" id="ARBA00017099"/>
    </source>
</evidence>
<comment type="catalytic activity">
    <reaction evidence="5 6">
        <text>dTDP-beta-L-rhamnose + NADP(+) = dTDP-4-dehydro-beta-L-rhamnose + NADPH + H(+)</text>
        <dbReference type="Rhea" id="RHEA:21796"/>
        <dbReference type="ChEBI" id="CHEBI:15378"/>
        <dbReference type="ChEBI" id="CHEBI:57510"/>
        <dbReference type="ChEBI" id="CHEBI:57783"/>
        <dbReference type="ChEBI" id="CHEBI:58349"/>
        <dbReference type="ChEBI" id="CHEBI:62830"/>
        <dbReference type="EC" id="1.1.1.133"/>
    </reaction>
</comment>
<evidence type="ECO:0000313" key="8">
    <source>
        <dbReference type="EMBL" id="CAE6882516.1"/>
    </source>
</evidence>
<gene>
    <name evidence="8" type="primary">rmlD_1</name>
    <name evidence="8" type="ORF">R70211_02208</name>
</gene>
<evidence type="ECO:0000313" key="9">
    <source>
        <dbReference type="Proteomes" id="UP000675121"/>
    </source>
</evidence>
<evidence type="ECO:0000256" key="1">
    <source>
        <dbReference type="ARBA" id="ARBA00004781"/>
    </source>
</evidence>
<dbReference type="Gene3D" id="3.90.25.10">
    <property type="entry name" value="UDP-galactose 4-epimerase, domain 1"/>
    <property type="match status" value="1"/>
</dbReference>
<dbReference type="EC" id="1.1.1.133" evidence="3 6"/>
<reference evidence="8" key="1">
    <citation type="submission" date="2021-02" db="EMBL/GenBank/DDBJ databases">
        <authorList>
            <person name="Vanwijnsberghe S."/>
        </authorList>
    </citation>
    <scope>NUCLEOTIDE SEQUENCE</scope>
    <source>
        <strain evidence="8">R-70211</strain>
    </source>
</reference>
<keyword evidence="9" id="KW-1185">Reference proteome</keyword>
<protein>
    <recommendedName>
        <fullName evidence="4 6">dTDP-4-dehydrorhamnose reductase</fullName>
        <ecNumber evidence="3 6">1.1.1.133</ecNumber>
    </recommendedName>
</protein>
<comment type="pathway">
    <text evidence="1 6">Carbohydrate biosynthesis; dTDP-L-rhamnose biosynthesis.</text>
</comment>
<proteinExistence type="inferred from homology"/>
<dbReference type="InterPro" id="IPR036291">
    <property type="entry name" value="NAD(P)-bd_dom_sf"/>
</dbReference>
<dbReference type="NCBIfam" id="TIGR01214">
    <property type="entry name" value="rmlD"/>
    <property type="match status" value="1"/>
</dbReference>
<comment type="similarity">
    <text evidence="2 6">Belongs to the dTDP-4-dehydrorhamnose reductase family.</text>
</comment>
<feature type="domain" description="RmlD-like substrate binding" evidence="7">
    <location>
        <begin position="1"/>
        <end position="295"/>
    </location>
</feature>
<comment type="caution">
    <text evidence="8">The sequence shown here is derived from an EMBL/GenBank/DDBJ whole genome shotgun (WGS) entry which is preliminary data.</text>
</comment>
<dbReference type="InterPro" id="IPR029903">
    <property type="entry name" value="RmlD-like-bd"/>
</dbReference>
<evidence type="ECO:0000256" key="6">
    <source>
        <dbReference type="RuleBase" id="RU364082"/>
    </source>
</evidence>
<dbReference type="EMBL" id="CAJNAS010000005">
    <property type="protein sequence ID" value="CAE6882516.1"/>
    <property type="molecule type" value="Genomic_DNA"/>
</dbReference>
<keyword evidence="6" id="KW-0521">NADP</keyword>
<comment type="function">
    <text evidence="6">Catalyzes the reduction of dTDP-6-deoxy-L-lyxo-4-hexulose to yield dTDP-L-rhamnose.</text>
</comment>
<dbReference type="CDD" id="cd05254">
    <property type="entry name" value="dTDP_HR_like_SDR_e"/>
    <property type="match status" value="1"/>
</dbReference>
<dbReference type="InterPro" id="IPR005913">
    <property type="entry name" value="dTDP_dehydrorham_reduct"/>
</dbReference>
<dbReference type="PANTHER" id="PTHR10491">
    <property type="entry name" value="DTDP-4-DEHYDRORHAMNOSE REDUCTASE"/>
    <property type="match status" value="1"/>
</dbReference>
<name>A0A9N8MNL4_9BURK</name>
<dbReference type="PANTHER" id="PTHR10491:SF4">
    <property type="entry name" value="METHIONINE ADENOSYLTRANSFERASE 2 SUBUNIT BETA"/>
    <property type="match status" value="1"/>
</dbReference>
<organism evidence="8 9">
    <name type="scientific">Paraburkholderia domus</name>
    <dbReference type="NCBI Taxonomy" id="2793075"/>
    <lineage>
        <taxon>Bacteria</taxon>
        <taxon>Pseudomonadati</taxon>
        <taxon>Pseudomonadota</taxon>
        <taxon>Betaproteobacteria</taxon>
        <taxon>Burkholderiales</taxon>
        <taxon>Burkholderiaceae</taxon>
        <taxon>Paraburkholderia</taxon>
    </lineage>
</organism>
<dbReference type="Proteomes" id="UP000675121">
    <property type="component" value="Unassembled WGS sequence"/>
</dbReference>
<dbReference type="GO" id="GO:0019305">
    <property type="term" value="P:dTDP-rhamnose biosynthetic process"/>
    <property type="evidence" value="ECO:0007669"/>
    <property type="project" value="TreeGrafter"/>
</dbReference>
<comment type="cofactor">
    <cofactor evidence="6">
        <name>Mg(2+)</name>
        <dbReference type="ChEBI" id="CHEBI:18420"/>
    </cofactor>
    <text evidence="6">Binds 1 Mg(2+) ion per monomer.</text>
</comment>
<evidence type="ECO:0000256" key="2">
    <source>
        <dbReference type="ARBA" id="ARBA00010944"/>
    </source>
</evidence>
<dbReference type="RefSeq" id="WP_201138987.1">
    <property type="nucleotide sequence ID" value="NZ_CAJNAS010000005.1"/>
</dbReference>
<dbReference type="GO" id="GO:0005829">
    <property type="term" value="C:cytosol"/>
    <property type="evidence" value="ECO:0007669"/>
    <property type="project" value="TreeGrafter"/>
</dbReference>